<organism evidence="1">
    <name type="scientific">viral metagenome</name>
    <dbReference type="NCBI Taxonomy" id="1070528"/>
    <lineage>
        <taxon>unclassified sequences</taxon>
        <taxon>metagenomes</taxon>
        <taxon>organismal metagenomes</taxon>
    </lineage>
</organism>
<accession>A0A6C0DDN4</accession>
<proteinExistence type="predicted"/>
<protein>
    <submittedName>
        <fullName evidence="1">Uncharacterized protein</fullName>
    </submittedName>
</protein>
<evidence type="ECO:0000313" key="1">
    <source>
        <dbReference type="EMBL" id="QHT14511.1"/>
    </source>
</evidence>
<dbReference type="EMBL" id="MN739586">
    <property type="protein sequence ID" value="QHT14511.1"/>
    <property type="molecule type" value="Genomic_DNA"/>
</dbReference>
<dbReference type="AlphaFoldDB" id="A0A6C0DDN4"/>
<name>A0A6C0DDN4_9ZZZZ</name>
<reference evidence="1" key="1">
    <citation type="journal article" date="2020" name="Nature">
        <title>Giant virus diversity and host interactions through global metagenomics.</title>
        <authorList>
            <person name="Schulz F."/>
            <person name="Roux S."/>
            <person name="Paez-Espino D."/>
            <person name="Jungbluth S."/>
            <person name="Walsh D.A."/>
            <person name="Denef V.J."/>
            <person name="McMahon K.D."/>
            <person name="Konstantinidis K.T."/>
            <person name="Eloe-Fadrosh E.A."/>
            <person name="Kyrpides N.C."/>
            <person name="Woyke T."/>
        </authorList>
    </citation>
    <scope>NUCLEOTIDE SEQUENCE</scope>
    <source>
        <strain evidence="1">GVMAG-M-3300023174-141</strain>
    </source>
</reference>
<sequence>MQYTLIPKWAIESSKLLFSAGYMYYNLNMLVKYNSQQNNRRILQ</sequence>